<keyword evidence="5" id="KW-0813">Transport</keyword>
<keyword evidence="7" id="KW-0997">Cell inner membrane</keyword>
<dbReference type="InterPro" id="IPR007078">
    <property type="entry name" value="Haem_export_protD_CcmD"/>
</dbReference>
<dbReference type="GO" id="GO:0017004">
    <property type="term" value="P:cytochrome complex assembly"/>
    <property type="evidence" value="ECO:0007669"/>
    <property type="project" value="UniProtKB-KW"/>
</dbReference>
<evidence type="ECO:0000256" key="8">
    <source>
        <dbReference type="ARBA" id="ARBA00022692"/>
    </source>
</evidence>
<sequence>MSNNNMLQDFLQVLHMSGYAVFVWSAFAMTMAVLIGVYCYVSSRLKAALKQQEEMNQAIKSQKSAQQLSPSPSEKINGGVG</sequence>
<protein>
    <recommendedName>
        <fullName evidence="4">Heme exporter protein D</fullName>
    </recommendedName>
</protein>
<evidence type="ECO:0000256" key="7">
    <source>
        <dbReference type="ARBA" id="ARBA00022519"/>
    </source>
</evidence>
<evidence type="ECO:0000313" key="14">
    <source>
        <dbReference type="EMBL" id="MPV86019.1"/>
    </source>
</evidence>
<proteinExistence type="inferred from homology"/>
<comment type="function">
    <text evidence="1">Required for the export of heme to the periplasm for the biogenesis of c-type cytochromes.</text>
</comment>
<comment type="subcellular location">
    <subcellularLocation>
        <location evidence="2">Cell inner membrane</location>
        <topology evidence="2">Single-pass membrane protein</topology>
    </subcellularLocation>
</comment>
<keyword evidence="15" id="KW-1185">Reference proteome</keyword>
<dbReference type="EMBL" id="WHNW01000004">
    <property type="protein sequence ID" value="MPV86019.1"/>
    <property type="molecule type" value="Genomic_DNA"/>
</dbReference>
<comment type="caution">
    <text evidence="14">The sequence shown here is derived from an EMBL/GenBank/DDBJ whole genome shotgun (WGS) entry which is preliminary data.</text>
</comment>
<keyword evidence="9" id="KW-0201">Cytochrome c-type biogenesis</keyword>
<feature type="transmembrane region" description="Helical" evidence="13">
    <location>
        <begin position="20"/>
        <end position="41"/>
    </location>
</feature>
<evidence type="ECO:0000256" key="10">
    <source>
        <dbReference type="ARBA" id="ARBA00022989"/>
    </source>
</evidence>
<evidence type="ECO:0000256" key="6">
    <source>
        <dbReference type="ARBA" id="ARBA00022475"/>
    </source>
</evidence>
<accession>A0A6N7EX89</accession>
<gene>
    <name evidence="14" type="primary">ccmD</name>
    <name evidence="14" type="ORF">GCU85_04645</name>
</gene>
<keyword evidence="10 13" id="KW-1133">Transmembrane helix</keyword>
<dbReference type="GO" id="GO:0015886">
    <property type="term" value="P:heme transport"/>
    <property type="evidence" value="ECO:0007669"/>
    <property type="project" value="InterPro"/>
</dbReference>
<dbReference type="AlphaFoldDB" id="A0A6N7EX89"/>
<evidence type="ECO:0000256" key="1">
    <source>
        <dbReference type="ARBA" id="ARBA00002442"/>
    </source>
</evidence>
<comment type="similarity">
    <text evidence="3">Belongs to the CcmD/CycX/HelD family.</text>
</comment>
<evidence type="ECO:0000256" key="13">
    <source>
        <dbReference type="SAM" id="Phobius"/>
    </source>
</evidence>
<keyword evidence="11 13" id="KW-0472">Membrane</keyword>
<evidence type="ECO:0000256" key="11">
    <source>
        <dbReference type="ARBA" id="ARBA00023136"/>
    </source>
</evidence>
<evidence type="ECO:0000256" key="4">
    <source>
        <dbReference type="ARBA" id="ARBA00016461"/>
    </source>
</evidence>
<dbReference type="NCBIfam" id="TIGR03141">
    <property type="entry name" value="cytochro_ccmD"/>
    <property type="match status" value="1"/>
</dbReference>
<evidence type="ECO:0000256" key="5">
    <source>
        <dbReference type="ARBA" id="ARBA00022448"/>
    </source>
</evidence>
<keyword evidence="6" id="KW-1003">Cell membrane</keyword>
<evidence type="ECO:0000256" key="12">
    <source>
        <dbReference type="SAM" id="MobiDB-lite"/>
    </source>
</evidence>
<keyword evidence="8 13" id="KW-0812">Transmembrane</keyword>
<evidence type="ECO:0000256" key="2">
    <source>
        <dbReference type="ARBA" id="ARBA00004377"/>
    </source>
</evidence>
<dbReference type="GO" id="GO:0005886">
    <property type="term" value="C:plasma membrane"/>
    <property type="evidence" value="ECO:0007669"/>
    <property type="project" value="UniProtKB-SubCell"/>
</dbReference>
<evidence type="ECO:0000256" key="3">
    <source>
        <dbReference type="ARBA" id="ARBA00008741"/>
    </source>
</evidence>
<feature type="compositionally biased region" description="Polar residues" evidence="12">
    <location>
        <begin position="60"/>
        <end position="74"/>
    </location>
</feature>
<reference evidence="14 15" key="1">
    <citation type="submission" date="2019-10" db="EMBL/GenBank/DDBJ databases">
        <title>Cardiobacteriales fam. a chemoheterotrophic member of the order Cardiobacteriales, and proposal of Cardiobacteriales fam. nov.</title>
        <authorList>
            <person name="Wang C."/>
        </authorList>
    </citation>
    <scope>NUCLEOTIDE SEQUENCE [LARGE SCALE GENOMIC DNA]</scope>
    <source>
        <strain evidence="14 15">ML27</strain>
    </source>
</reference>
<feature type="region of interest" description="Disordered" evidence="12">
    <location>
        <begin position="60"/>
        <end position="81"/>
    </location>
</feature>
<organism evidence="14 15">
    <name type="scientific">Ostreibacterium oceani</name>
    <dbReference type="NCBI Taxonomy" id="2654998"/>
    <lineage>
        <taxon>Bacteria</taxon>
        <taxon>Pseudomonadati</taxon>
        <taxon>Pseudomonadota</taxon>
        <taxon>Gammaproteobacteria</taxon>
        <taxon>Cardiobacteriales</taxon>
        <taxon>Ostreibacteriaceae</taxon>
        <taxon>Ostreibacterium</taxon>
    </lineage>
</organism>
<dbReference type="RefSeq" id="WP_152809855.1">
    <property type="nucleotide sequence ID" value="NZ_WHNW01000004.1"/>
</dbReference>
<dbReference type="InParanoid" id="A0A6N7EX89"/>
<evidence type="ECO:0000313" key="15">
    <source>
        <dbReference type="Proteomes" id="UP000471298"/>
    </source>
</evidence>
<dbReference type="Proteomes" id="UP000471298">
    <property type="component" value="Unassembled WGS sequence"/>
</dbReference>
<name>A0A6N7EX89_9GAMM</name>
<evidence type="ECO:0000256" key="9">
    <source>
        <dbReference type="ARBA" id="ARBA00022748"/>
    </source>
</evidence>